<dbReference type="PANTHER" id="PTHR12688:SF0">
    <property type="entry name" value="DYNEIN LIGHT INTERMEDIATE CHAIN"/>
    <property type="match status" value="1"/>
</dbReference>
<dbReference type="InterPro" id="IPR008467">
    <property type="entry name" value="Dynein1_light_intermed_chain"/>
</dbReference>
<evidence type="ECO:0000256" key="1">
    <source>
        <dbReference type="ARBA" id="ARBA00004245"/>
    </source>
</evidence>
<gene>
    <name evidence="11" type="ORF">CHUDEA1_3630</name>
    <name evidence="12" type="ORF">GY17_00001378</name>
</gene>
<keyword evidence="8" id="KW-0505">Motor protein</keyword>
<dbReference type="GO" id="GO:0005874">
    <property type="term" value="C:microtubule"/>
    <property type="evidence" value="ECO:0007669"/>
    <property type="project" value="UniProtKB-KW"/>
</dbReference>
<feature type="compositionally biased region" description="Polar residues" evidence="10">
    <location>
        <begin position="595"/>
        <end position="610"/>
    </location>
</feature>
<feature type="region of interest" description="Disordered" evidence="10">
    <location>
        <begin position="719"/>
        <end position="751"/>
    </location>
</feature>
<reference evidence="12 13" key="1">
    <citation type="submission" date="2014-11" db="EMBL/GenBank/DDBJ databases">
        <title>Comparative genomic analysis of Cryptosporidium hominis reveals occurrence of genetic recombination in virulent subtypes.</title>
        <authorList>
            <person name="Guo Y."/>
            <person name="Tang K."/>
            <person name="Frace M."/>
            <person name="Li N."/>
            <person name="Roellig D.M."/>
            <person name="Sammons S."/>
            <person name="Knipe K."/>
            <person name="Rowe L."/>
            <person name="Feng Y."/>
            <person name="Xiao L."/>
        </authorList>
    </citation>
    <scope>NUCLEOTIDE SEQUENCE [LARGE SCALE GENOMIC DNA]</scope>
    <source>
        <strain evidence="12">30976</strain>
    </source>
</reference>
<evidence type="ECO:0000313" key="13">
    <source>
        <dbReference type="Proteomes" id="UP001429100"/>
    </source>
</evidence>
<protein>
    <submittedName>
        <fullName evidence="12">Dynein family light intermediate chain</fullName>
    </submittedName>
</protein>
<feature type="compositionally biased region" description="Low complexity" evidence="10">
    <location>
        <begin position="563"/>
        <end position="594"/>
    </location>
</feature>
<feature type="compositionally biased region" description="Basic and acidic residues" evidence="10">
    <location>
        <begin position="653"/>
        <end position="672"/>
    </location>
</feature>
<feature type="compositionally biased region" description="Basic and acidic residues" evidence="10">
    <location>
        <begin position="327"/>
        <end position="336"/>
    </location>
</feature>
<feature type="region of interest" description="Disordered" evidence="10">
    <location>
        <begin position="653"/>
        <end position="703"/>
    </location>
</feature>
<dbReference type="OrthoDB" id="27603at2759"/>
<comment type="subcellular location">
    <subcellularLocation>
        <location evidence="1">Cytoplasm</location>
        <location evidence="1">Cytoskeleton</location>
    </subcellularLocation>
</comment>
<dbReference type="Pfam" id="PF05783">
    <property type="entry name" value="DLIC"/>
    <property type="match status" value="1"/>
</dbReference>
<keyword evidence="9" id="KW-0206">Cytoskeleton</keyword>
<feature type="compositionally biased region" description="Low complexity" evidence="10">
    <location>
        <begin position="339"/>
        <end position="352"/>
    </location>
</feature>
<feature type="region of interest" description="Disordered" evidence="10">
    <location>
        <begin position="300"/>
        <end position="352"/>
    </location>
</feature>
<dbReference type="GO" id="GO:0000226">
    <property type="term" value="P:microtubule cytoskeleton organization"/>
    <property type="evidence" value="ECO:0007669"/>
    <property type="project" value="TreeGrafter"/>
</dbReference>
<dbReference type="PANTHER" id="PTHR12688">
    <property type="entry name" value="DYNEIN LIGHT INTERMEDIATE CHAIN"/>
    <property type="match status" value="1"/>
</dbReference>
<dbReference type="VEuPathDB" id="CryptoDB:CHUDEA1_3630"/>
<evidence type="ECO:0000313" key="11">
    <source>
        <dbReference type="EMBL" id="CUV04318.1"/>
    </source>
</evidence>
<keyword evidence="5" id="KW-0547">Nucleotide-binding</keyword>
<reference evidence="12 13" key="3">
    <citation type="submission" date="2017-10" db="EMBL/GenBank/DDBJ databases">
        <title>Consistent, comparative and evidence-based genome annotation and re-annotation for the closely-related species, Cryptosporidium parvum, C. hominis and C. tyzzeri.</title>
        <authorList>
            <person name="Baptista R.P."/>
            <person name="Li Y."/>
            <person name="Sateriale A."/>
            <person name="Striepen B."/>
            <person name="Kissinger J.C."/>
        </authorList>
    </citation>
    <scope>NUCLEOTIDE SEQUENCE [LARGE SCALE GENOMIC DNA]</scope>
    <source>
        <strain evidence="12">30976</strain>
    </source>
</reference>
<dbReference type="EMBL" id="JTAI01000044">
    <property type="protein sequence ID" value="PPS97026.1"/>
    <property type="molecule type" value="Genomic_DNA"/>
</dbReference>
<dbReference type="Proteomes" id="UP000199752">
    <property type="component" value="Chromosome 1"/>
</dbReference>
<proteinExistence type="predicted"/>
<dbReference type="VEuPathDB" id="CryptoDB:ChTU502y2012_376g0115"/>
<keyword evidence="2" id="KW-0813">Transport</keyword>
<evidence type="ECO:0000256" key="9">
    <source>
        <dbReference type="ARBA" id="ARBA00023212"/>
    </source>
</evidence>
<name>A0A0S4TAV1_CRYHO</name>
<dbReference type="GO" id="GO:0005524">
    <property type="term" value="F:ATP binding"/>
    <property type="evidence" value="ECO:0007669"/>
    <property type="project" value="UniProtKB-KW"/>
</dbReference>
<feature type="compositionally biased region" description="Low complexity" evidence="10">
    <location>
        <begin position="719"/>
        <end position="743"/>
    </location>
</feature>
<dbReference type="VEuPathDB" id="CryptoDB:GY17_00001378"/>
<evidence type="ECO:0000256" key="5">
    <source>
        <dbReference type="ARBA" id="ARBA00022741"/>
    </source>
</evidence>
<evidence type="ECO:0000313" key="12">
    <source>
        <dbReference type="EMBL" id="PPS97026.1"/>
    </source>
</evidence>
<dbReference type="GO" id="GO:0005813">
    <property type="term" value="C:centrosome"/>
    <property type="evidence" value="ECO:0007669"/>
    <property type="project" value="TreeGrafter"/>
</dbReference>
<dbReference type="VEuPathDB" id="CryptoDB:Chro.10408"/>
<sequence>MRKQNSTLPLPRGSRGDSLSMPHSASSTFSKFGSKYIGTGTGKQEGQGLWQDILRSFMNGLQGKNAENLHGTLFVLGRANGGKSELISELKKISEKGKEKDIKSVLVSSEVDSSPYIGLDFCSMKINQGFFQLEQDDSIEDSDQDELNKDLNTTPKNVTLDVWSVDHCGMSDELVKRLVDVFNSQNSRLTGNNTSENSSLNVSSTDVGLAVTNGIGGGSLDDDCRDGLTSMQSPNIMFLIVLDSSLPWTLNDDLVIWIQQIQECWAKSLELSNLSPDLQRIMIQEVNHYFETRMEEIVAEAEQSSVSRPEPGEKALQDTIDSQGEDTEQRTQKLSEIEASSSNASSSTSSSSNLYPKVNLGIPIGVVLSKSDIGQRFSVPTDGATGQPFIPFALSFLMNVGDSYGISFFTTSIQTSGDIHQTSGVDLLLSYILHRLFDTPFTDEDGKILKTVNDIVNKNNSILCVLPRTPIDRLCLSPIPNVKSDIYEEMVQKSKFSSEISNSSDALELVHGLSTAFDKKIPSLNEFLEQIRPQIPLIEAASPGAAPVLLSLTAASNSEESKSISSDSVSIKGTAGGASSSAISSSAASVSGSSQRLKPSKSNLNANSPGASGDPSLKGFFQSLIQRGEKKGSLSHRSNLKPAPSMNLRKEFGSRMESKLSSEVKLDEKTQESEVANTNSLEIEKVGSLPNVEENTVNPIEEENETVAVTETATATATVTETATETVTATETATAAATAGNEENNNDKQTE</sequence>
<dbReference type="Proteomes" id="UP001429100">
    <property type="component" value="Unassembled WGS sequence"/>
</dbReference>
<dbReference type="AlphaFoldDB" id="A0A0S4TAV1"/>
<keyword evidence="3" id="KW-0963">Cytoplasm</keyword>
<feature type="region of interest" description="Disordered" evidence="10">
    <location>
        <begin position="1"/>
        <end position="26"/>
    </location>
</feature>
<feature type="region of interest" description="Disordered" evidence="10">
    <location>
        <begin position="628"/>
        <end position="647"/>
    </location>
</feature>
<dbReference type="EMBL" id="LN877947">
    <property type="protein sequence ID" value="CUV04318.1"/>
    <property type="molecule type" value="Genomic_DNA"/>
</dbReference>
<keyword evidence="4" id="KW-0493">Microtubule</keyword>
<keyword evidence="13" id="KW-1185">Reference proteome</keyword>
<reference evidence="11" key="2">
    <citation type="submission" date="2015-08" db="EMBL/GenBank/DDBJ databases">
        <authorList>
            <person name="Babu N.S."/>
            <person name="Beckwith C.J."/>
            <person name="Beseler K.G."/>
            <person name="Brison A."/>
            <person name="Carone J.V."/>
            <person name="Caskin T.P."/>
            <person name="Diamond M."/>
            <person name="Durham M.E."/>
            <person name="Foxe J.M."/>
            <person name="Go M."/>
            <person name="Henderson B.A."/>
            <person name="Jones I.B."/>
            <person name="McGettigan J.A."/>
            <person name="Micheletti S.J."/>
            <person name="Nasrallah M.E."/>
            <person name="Ortiz D."/>
            <person name="Piller C.R."/>
            <person name="Privatt S.R."/>
            <person name="Schneider S.L."/>
            <person name="Sharp S."/>
            <person name="Smith T.C."/>
            <person name="Stanton J.D."/>
            <person name="Ullery H.E."/>
            <person name="Wilson R.J."/>
            <person name="Serrano M.G."/>
            <person name="Buck G."/>
            <person name="Lee V."/>
            <person name="Wang Y."/>
            <person name="Carvalho R."/>
            <person name="Voegtly L."/>
            <person name="Shi R."/>
            <person name="Duckworth R."/>
            <person name="Johnson A."/>
            <person name="Loviza R."/>
            <person name="Walstead R."/>
            <person name="Shah Z."/>
            <person name="Kiflezghi M."/>
            <person name="Wade K."/>
            <person name="Ball S.L."/>
            <person name="Bradley K.W."/>
            <person name="Asai D.J."/>
            <person name="Bowman C.A."/>
            <person name="Russell D.A."/>
            <person name="Pope W.H."/>
            <person name="Jacobs-Sera D."/>
            <person name="Hendrix R.W."/>
            <person name="Hatfull G.F."/>
        </authorList>
    </citation>
    <scope>NUCLEOTIDE SEQUENCE [LARGE SCALE GENOMIC DNA]</scope>
</reference>
<evidence type="ECO:0000256" key="7">
    <source>
        <dbReference type="ARBA" id="ARBA00023017"/>
    </source>
</evidence>
<dbReference type="GO" id="GO:0005868">
    <property type="term" value="C:cytoplasmic dynein complex"/>
    <property type="evidence" value="ECO:0007669"/>
    <property type="project" value="InterPro"/>
</dbReference>
<dbReference type="InterPro" id="IPR022780">
    <property type="entry name" value="Dynein_light_int_chain"/>
</dbReference>
<accession>A0A0S4TAV1</accession>
<evidence type="ECO:0000256" key="4">
    <source>
        <dbReference type="ARBA" id="ARBA00022701"/>
    </source>
</evidence>
<evidence type="ECO:0000256" key="6">
    <source>
        <dbReference type="ARBA" id="ARBA00022840"/>
    </source>
</evidence>
<feature type="region of interest" description="Disordered" evidence="10">
    <location>
        <begin position="562"/>
        <end position="618"/>
    </location>
</feature>
<dbReference type="GO" id="GO:0045504">
    <property type="term" value="F:dynein heavy chain binding"/>
    <property type="evidence" value="ECO:0007669"/>
    <property type="project" value="TreeGrafter"/>
</dbReference>
<dbReference type="GO" id="GO:0007018">
    <property type="term" value="P:microtubule-based movement"/>
    <property type="evidence" value="ECO:0007669"/>
    <property type="project" value="InterPro"/>
</dbReference>
<keyword evidence="7" id="KW-0243">Dynein</keyword>
<evidence type="ECO:0000256" key="3">
    <source>
        <dbReference type="ARBA" id="ARBA00022490"/>
    </source>
</evidence>
<evidence type="ECO:0000256" key="2">
    <source>
        <dbReference type="ARBA" id="ARBA00022448"/>
    </source>
</evidence>
<keyword evidence="6" id="KW-0067">ATP-binding</keyword>
<evidence type="ECO:0000256" key="10">
    <source>
        <dbReference type="SAM" id="MobiDB-lite"/>
    </source>
</evidence>
<organism evidence="11">
    <name type="scientific">Cryptosporidium hominis</name>
    <dbReference type="NCBI Taxonomy" id="237895"/>
    <lineage>
        <taxon>Eukaryota</taxon>
        <taxon>Sar</taxon>
        <taxon>Alveolata</taxon>
        <taxon>Apicomplexa</taxon>
        <taxon>Conoidasida</taxon>
        <taxon>Coccidia</taxon>
        <taxon>Eucoccidiorida</taxon>
        <taxon>Eimeriorina</taxon>
        <taxon>Cryptosporidiidae</taxon>
        <taxon>Cryptosporidium</taxon>
    </lineage>
</organism>
<evidence type="ECO:0000256" key="8">
    <source>
        <dbReference type="ARBA" id="ARBA00023175"/>
    </source>
</evidence>